<protein>
    <recommendedName>
        <fullName evidence="1">Xylose isomerase-like TIM barrel domain-containing protein</fullName>
    </recommendedName>
</protein>
<dbReference type="PANTHER" id="PTHR12110:SF53">
    <property type="entry name" value="BLR5974 PROTEIN"/>
    <property type="match status" value="1"/>
</dbReference>
<gene>
    <name evidence="2" type="ORF">METZ01_LOCUS431684</name>
</gene>
<evidence type="ECO:0000313" key="2">
    <source>
        <dbReference type="EMBL" id="SVD78830.1"/>
    </source>
</evidence>
<reference evidence="2" key="1">
    <citation type="submission" date="2018-05" db="EMBL/GenBank/DDBJ databases">
        <authorList>
            <person name="Lanie J.A."/>
            <person name="Ng W.-L."/>
            <person name="Kazmierczak K.M."/>
            <person name="Andrzejewski T.M."/>
            <person name="Davidsen T.M."/>
            <person name="Wayne K.J."/>
            <person name="Tettelin H."/>
            <person name="Glass J.I."/>
            <person name="Rusch D."/>
            <person name="Podicherti R."/>
            <person name="Tsui H.-C.T."/>
            <person name="Winkler M.E."/>
        </authorList>
    </citation>
    <scope>NUCLEOTIDE SEQUENCE</scope>
</reference>
<dbReference type="AlphaFoldDB" id="A0A382Y6S1"/>
<dbReference type="InterPro" id="IPR036237">
    <property type="entry name" value="Xyl_isomerase-like_sf"/>
</dbReference>
<dbReference type="Gene3D" id="3.20.20.150">
    <property type="entry name" value="Divalent-metal-dependent TIM barrel enzymes"/>
    <property type="match status" value="1"/>
</dbReference>
<dbReference type="EMBL" id="UINC01173304">
    <property type="protein sequence ID" value="SVD78830.1"/>
    <property type="molecule type" value="Genomic_DNA"/>
</dbReference>
<dbReference type="PANTHER" id="PTHR12110">
    <property type="entry name" value="HYDROXYPYRUVATE ISOMERASE"/>
    <property type="match status" value="1"/>
</dbReference>
<proteinExistence type="predicted"/>
<dbReference type="SUPFAM" id="SSF51658">
    <property type="entry name" value="Xylose isomerase-like"/>
    <property type="match status" value="1"/>
</dbReference>
<accession>A0A382Y6S1</accession>
<dbReference type="Pfam" id="PF01261">
    <property type="entry name" value="AP_endonuc_2"/>
    <property type="match status" value="1"/>
</dbReference>
<feature type="domain" description="Xylose isomerase-like TIM barrel" evidence="1">
    <location>
        <begin position="28"/>
        <end position="236"/>
    </location>
</feature>
<organism evidence="2">
    <name type="scientific">marine metagenome</name>
    <dbReference type="NCBI Taxonomy" id="408172"/>
    <lineage>
        <taxon>unclassified sequences</taxon>
        <taxon>metagenomes</taxon>
        <taxon>ecological metagenomes</taxon>
    </lineage>
</organism>
<feature type="non-terminal residue" evidence="2">
    <location>
        <position position="236"/>
    </location>
</feature>
<name>A0A382Y6S1_9ZZZZ</name>
<sequence>MSGMTLGANTFSYVYKSGVMNCLQHMGAMGYHEFEILVTQPHFWATDFSPNERRDIPKKLADEGLHVTSVNIPGIDNNIVSGTREMREFTIKILSDLVDICGDWNIPYCVFVPGRTIPLFPLPKGQLTEWFVEGMTILAQRASNQGVTMLIENVPNTWIPRAENVMEAIDAVGRDDIGVIYDVANAPFAGEDPCEGVKIVKDRLKLVHLSDSNKNAWRHDPVGMGDVAFSEFRKVL</sequence>
<evidence type="ECO:0000259" key="1">
    <source>
        <dbReference type="Pfam" id="PF01261"/>
    </source>
</evidence>
<dbReference type="InterPro" id="IPR013022">
    <property type="entry name" value="Xyl_isomerase-like_TIM-brl"/>
</dbReference>
<dbReference type="InterPro" id="IPR050312">
    <property type="entry name" value="IolE/XylAMocC-like"/>
</dbReference>